<name>A0A520MZH6_9GAMM</name>
<dbReference type="AlphaFoldDB" id="A0A520MZH6"/>
<dbReference type="Proteomes" id="UP000315825">
    <property type="component" value="Unassembled WGS sequence"/>
</dbReference>
<reference evidence="2 3" key="1">
    <citation type="submission" date="2019-02" db="EMBL/GenBank/DDBJ databases">
        <title>Prokaryotic population dynamics and viral predation in marine succession experiment using metagenomics: the confinement effect.</title>
        <authorList>
            <person name="Haro-Moreno J.M."/>
            <person name="Rodriguez-Valera F."/>
            <person name="Lopez-Perez M."/>
        </authorList>
    </citation>
    <scope>NUCLEOTIDE SEQUENCE [LARGE SCALE GENOMIC DNA]</scope>
    <source>
        <strain evidence="2">MED-G159</strain>
    </source>
</reference>
<keyword evidence="1" id="KW-0472">Membrane</keyword>
<evidence type="ECO:0000313" key="2">
    <source>
        <dbReference type="EMBL" id="RZO26599.1"/>
    </source>
</evidence>
<evidence type="ECO:0008006" key="4">
    <source>
        <dbReference type="Google" id="ProtNLM"/>
    </source>
</evidence>
<evidence type="ECO:0000313" key="3">
    <source>
        <dbReference type="Proteomes" id="UP000315825"/>
    </source>
</evidence>
<evidence type="ECO:0000256" key="1">
    <source>
        <dbReference type="SAM" id="Phobius"/>
    </source>
</evidence>
<protein>
    <recommendedName>
        <fullName evidence="4">Polysaccharide chain length determinant N-terminal domain-containing protein</fullName>
    </recommendedName>
</protein>
<feature type="transmembrane region" description="Helical" evidence="1">
    <location>
        <begin position="32"/>
        <end position="50"/>
    </location>
</feature>
<proteinExistence type="predicted"/>
<accession>A0A520MZH6</accession>
<sequence>MSSVKSEGRPFLGNENIIEIIKSLFSIFFEKIRLNLILVLVSAIVSFFYLTSLDPIYRVETKLNEVQESSVSLGDSALSNLLNVQESSKNFDMFYWQLNSSQVAKKLWDEGFNDIYYRFSYDEDKNIYAYSSTFWESLNNFIFSLEPKRSYNHNDLKNLINGKVNFLRDKSTKDLYILYIDTTSPERDLALLQRLVKVTDEFIKERKLISINAKMDFLSKEANTTLDRDARVSLNSLVRQNLLEKSLLSGDGLLYFEVIEEPFIHENPRVTSPTFIFLGFVFISWASSVLITYLRRNIV</sequence>
<organism evidence="2 3">
    <name type="scientific">SAR86 cluster bacterium</name>
    <dbReference type="NCBI Taxonomy" id="2030880"/>
    <lineage>
        <taxon>Bacteria</taxon>
        <taxon>Pseudomonadati</taxon>
        <taxon>Pseudomonadota</taxon>
        <taxon>Gammaproteobacteria</taxon>
        <taxon>SAR86 cluster</taxon>
    </lineage>
</organism>
<gene>
    <name evidence="2" type="ORF">EVA92_02315</name>
</gene>
<keyword evidence="1" id="KW-0812">Transmembrane</keyword>
<comment type="caution">
    <text evidence="2">The sequence shown here is derived from an EMBL/GenBank/DDBJ whole genome shotgun (WGS) entry which is preliminary data.</text>
</comment>
<dbReference type="EMBL" id="SHBE01000003">
    <property type="protein sequence ID" value="RZO26599.1"/>
    <property type="molecule type" value="Genomic_DNA"/>
</dbReference>
<keyword evidence="1" id="KW-1133">Transmembrane helix</keyword>
<feature type="transmembrane region" description="Helical" evidence="1">
    <location>
        <begin position="275"/>
        <end position="294"/>
    </location>
</feature>